<evidence type="ECO:0000313" key="2">
    <source>
        <dbReference type="Proteomes" id="UP001627154"/>
    </source>
</evidence>
<evidence type="ECO:0000313" key="1">
    <source>
        <dbReference type="EMBL" id="KAL3391477.1"/>
    </source>
</evidence>
<proteinExistence type="predicted"/>
<gene>
    <name evidence="1" type="ORF">TKK_013803</name>
</gene>
<dbReference type="AlphaFoldDB" id="A0ABD2WED2"/>
<name>A0ABD2WED2_9HYME</name>
<protein>
    <submittedName>
        <fullName evidence="1">Uncharacterized protein</fullName>
    </submittedName>
</protein>
<keyword evidence="2" id="KW-1185">Reference proteome</keyword>
<organism evidence="1 2">
    <name type="scientific">Trichogramma kaykai</name>
    <dbReference type="NCBI Taxonomy" id="54128"/>
    <lineage>
        <taxon>Eukaryota</taxon>
        <taxon>Metazoa</taxon>
        <taxon>Ecdysozoa</taxon>
        <taxon>Arthropoda</taxon>
        <taxon>Hexapoda</taxon>
        <taxon>Insecta</taxon>
        <taxon>Pterygota</taxon>
        <taxon>Neoptera</taxon>
        <taxon>Endopterygota</taxon>
        <taxon>Hymenoptera</taxon>
        <taxon>Apocrita</taxon>
        <taxon>Proctotrupomorpha</taxon>
        <taxon>Chalcidoidea</taxon>
        <taxon>Trichogrammatidae</taxon>
        <taxon>Trichogramma</taxon>
    </lineage>
</organism>
<dbReference type="EMBL" id="JBJJXI010000109">
    <property type="protein sequence ID" value="KAL3391477.1"/>
    <property type="molecule type" value="Genomic_DNA"/>
</dbReference>
<sequence length="97" mass="11254">MGAIVSPLAVAIQQLQFNEKAKNVCFCQSKQDDLMINLSRVHCCLDKDVDRASVLTFRSAQPLWTVTHFFEENKSVGRKIHQSIWNRWHRIEGTIRL</sequence>
<comment type="caution">
    <text evidence="1">The sequence shown here is derived from an EMBL/GenBank/DDBJ whole genome shotgun (WGS) entry which is preliminary data.</text>
</comment>
<reference evidence="1 2" key="1">
    <citation type="journal article" date="2024" name="bioRxiv">
        <title>A reference genome for Trichogramma kaykai: A tiny desert-dwelling parasitoid wasp with competing sex-ratio distorters.</title>
        <authorList>
            <person name="Culotta J."/>
            <person name="Lindsey A.R."/>
        </authorList>
    </citation>
    <scope>NUCLEOTIDE SEQUENCE [LARGE SCALE GENOMIC DNA]</scope>
    <source>
        <strain evidence="1 2">KSX58</strain>
    </source>
</reference>
<accession>A0ABD2WED2</accession>
<dbReference type="Proteomes" id="UP001627154">
    <property type="component" value="Unassembled WGS sequence"/>
</dbReference>